<reference evidence="2" key="1">
    <citation type="journal article" date="2015" name="Nat. Genet.">
        <title>The genome and transcriptome of the zoonotic hookworm Ancylostoma ceylanicum identify infection-specific gene families.</title>
        <authorList>
            <person name="Schwarz E.M."/>
            <person name="Hu Y."/>
            <person name="Antoshechkin I."/>
            <person name="Miller M.M."/>
            <person name="Sternberg P.W."/>
            <person name="Aroian R.V."/>
        </authorList>
    </citation>
    <scope>NUCLEOTIDE SEQUENCE</scope>
    <source>
        <strain evidence="2">HY135</strain>
    </source>
</reference>
<evidence type="ECO:0000313" key="1">
    <source>
        <dbReference type="EMBL" id="EYC22255.1"/>
    </source>
</evidence>
<keyword evidence="2" id="KW-1185">Reference proteome</keyword>
<proteinExistence type="predicted"/>
<evidence type="ECO:0000313" key="2">
    <source>
        <dbReference type="Proteomes" id="UP000024635"/>
    </source>
</evidence>
<comment type="caution">
    <text evidence="1">The sequence shown here is derived from an EMBL/GenBank/DDBJ whole genome shotgun (WGS) entry which is preliminary data.</text>
</comment>
<dbReference type="AlphaFoldDB" id="A0A016V469"/>
<sequence length="72" mass="8275">MRYLPGVSILIPFSLYLFSSRKAAKLVKFPVSPRNSSATEAALSTFLIYRIRETRPPCYEAVNWYYPKTISP</sequence>
<dbReference type="EMBL" id="JARK01001353">
    <property type="protein sequence ID" value="EYC22255.1"/>
    <property type="molecule type" value="Genomic_DNA"/>
</dbReference>
<gene>
    <name evidence="1" type="primary">Acey_s0017.g3244</name>
    <name evidence="1" type="ORF">Y032_0017g3244</name>
</gene>
<name>A0A016V469_9BILA</name>
<dbReference type="Proteomes" id="UP000024635">
    <property type="component" value="Unassembled WGS sequence"/>
</dbReference>
<organism evidence="1 2">
    <name type="scientific">Ancylostoma ceylanicum</name>
    <dbReference type="NCBI Taxonomy" id="53326"/>
    <lineage>
        <taxon>Eukaryota</taxon>
        <taxon>Metazoa</taxon>
        <taxon>Ecdysozoa</taxon>
        <taxon>Nematoda</taxon>
        <taxon>Chromadorea</taxon>
        <taxon>Rhabditida</taxon>
        <taxon>Rhabditina</taxon>
        <taxon>Rhabditomorpha</taxon>
        <taxon>Strongyloidea</taxon>
        <taxon>Ancylostomatidae</taxon>
        <taxon>Ancylostomatinae</taxon>
        <taxon>Ancylostoma</taxon>
    </lineage>
</organism>
<protein>
    <submittedName>
        <fullName evidence="1">Uncharacterized protein</fullName>
    </submittedName>
</protein>
<accession>A0A016V469</accession>